<name>A0A7W3UGV5_9LACO</name>
<evidence type="ECO:0000313" key="4">
    <source>
        <dbReference type="Proteomes" id="UP001199710"/>
    </source>
</evidence>
<dbReference type="EMBL" id="JAJPDE010000024">
    <property type="protein sequence ID" value="MCD7129863.1"/>
    <property type="molecule type" value="Genomic_DNA"/>
</dbReference>
<dbReference type="Proteomes" id="UP001199710">
    <property type="component" value="Unassembled WGS sequence"/>
</dbReference>
<accession>A0A7W3UGV5</accession>
<dbReference type="Proteomes" id="UP000534578">
    <property type="component" value="Unassembled WGS sequence"/>
</dbReference>
<dbReference type="AlphaFoldDB" id="A0A7W3UGV5"/>
<sequence>MPRIIKIQRKPADNSRTRIPNSLFDSGLTLEALGLYGFLLSRKQIEFSLEEIKNRSSDPLKSNLEILDELEQHHLIMKVSKALTWKVNRIKQV</sequence>
<evidence type="ECO:0000313" key="1">
    <source>
        <dbReference type="EMBL" id="MBB1095214.1"/>
    </source>
</evidence>
<keyword evidence="4" id="KW-1185">Reference proteome</keyword>
<comment type="caution">
    <text evidence="1">The sequence shown here is derived from an EMBL/GenBank/DDBJ whole genome shotgun (WGS) entry which is preliminary data.</text>
</comment>
<organism evidence="1 3">
    <name type="scientific">Limosilactobacillus agrestis</name>
    <dbReference type="NCBI Taxonomy" id="2759748"/>
    <lineage>
        <taxon>Bacteria</taxon>
        <taxon>Bacillati</taxon>
        <taxon>Bacillota</taxon>
        <taxon>Bacilli</taxon>
        <taxon>Lactobacillales</taxon>
        <taxon>Lactobacillaceae</taxon>
        <taxon>Limosilactobacillus</taxon>
    </lineage>
</organism>
<reference evidence="2 4" key="2">
    <citation type="submission" date="2021-12" db="EMBL/GenBank/DDBJ databases">
        <title>A phylogenomic analysis of Limosilactobacillus reuteri reveals ancient and stable evolutionary relationships with rodents and birds and zoonotic transmission to humans.</title>
        <authorList>
            <person name="Li F."/>
            <person name="Li X."/>
            <person name="Cheng C."/>
            <person name="Tollenaar S."/>
            <person name="Zhang J.S."/>
            <person name="Simpson D."/>
            <person name="Tasseva G."/>
            <person name="Perez-Munoz M.E."/>
            <person name="Frese S."/>
            <person name="Gaenzle M.G."/>
            <person name="Walter J."/>
            <person name="Zheng J."/>
        </authorList>
    </citation>
    <scope>NUCLEOTIDE SEQUENCE [LARGE SCALE GENOMIC DNA]</scope>
    <source>
        <strain evidence="2 4">BG-MG3-B</strain>
    </source>
</reference>
<dbReference type="RefSeq" id="WP_182578156.1">
    <property type="nucleotide sequence ID" value="NZ_JACIVE010000032.1"/>
</dbReference>
<evidence type="ECO:0000313" key="3">
    <source>
        <dbReference type="Proteomes" id="UP000534578"/>
    </source>
</evidence>
<dbReference type="EMBL" id="JACIVE010000032">
    <property type="protein sequence ID" value="MBB1095214.1"/>
    <property type="molecule type" value="Genomic_DNA"/>
</dbReference>
<gene>
    <name evidence="1" type="ORF">H5R92_03190</name>
    <name evidence="2" type="ORF">LTY36_01320</name>
</gene>
<protein>
    <submittedName>
        <fullName evidence="1">Uncharacterized protein</fullName>
    </submittedName>
</protein>
<proteinExistence type="predicted"/>
<reference evidence="1 3" key="1">
    <citation type="submission" date="2020-07" db="EMBL/GenBank/DDBJ databases">
        <title>Description of Limosilactobacillus balticus sp. nov., Limosilactobacillus agrestis sp. nov., Limosilactobacillus albertensis sp. nov., Limosilactobacillus rudii sp. nov., Limosilactobacillus fastidiosus sp. nov., five novel Limosilactobacillus species isolated from the vertebrate gastrointestinal tract, and proposal of 6 subspecies of Limosilactobacillus reuteri adapted to the gastrointestinal tract of specific vertebrate hosts.</title>
        <authorList>
            <person name="Li F."/>
            <person name="Cheng C."/>
            <person name="Zheng J."/>
            <person name="Quevedo R.M."/>
            <person name="Li J."/>
            <person name="Roos S."/>
            <person name="Gaenzle M.G."/>
            <person name="Walter J."/>
        </authorList>
    </citation>
    <scope>NUCLEOTIDE SEQUENCE [LARGE SCALE GENOMIC DNA]</scope>
    <source>
        <strain evidence="1 3">BG-MG3-A</strain>
    </source>
</reference>
<evidence type="ECO:0000313" key="2">
    <source>
        <dbReference type="EMBL" id="MCD7129863.1"/>
    </source>
</evidence>